<evidence type="ECO:0000313" key="3">
    <source>
        <dbReference type="Proteomes" id="UP000270530"/>
    </source>
</evidence>
<keyword evidence="1" id="KW-0732">Signal</keyword>
<evidence type="ECO:0000313" key="2">
    <source>
        <dbReference type="EMBL" id="BBD79193.1"/>
    </source>
</evidence>
<organism evidence="2 3">
    <name type="scientific">Aerosticca soli</name>
    <dbReference type="NCBI Taxonomy" id="2010829"/>
    <lineage>
        <taxon>Bacteria</taxon>
        <taxon>Pseudomonadati</taxon>
        <taxon>Pseudomonadota</taxon>
        <taxon>Gammaproteobacteria</taxon>
        <taxon>Lysobacterales</taxon>
        <taxon>Rhodanobacteraceae</taxon>
        <taxon>Aerosticca</taxon>
    </lineage>
</organism>
<protein>
    <submittedName>
        <fullName evidence="2">CopG protein</fullName>
    </submittedName>
</protein>
<gene>
    <name evidence="2" type="ORF">ALSL_0523</name>
</gene>
<feature type="signal peptide" evidence="1">
    <location>
        <begin position="1"/>
        <end position="24"/>
    </location>
</feature>
<accession>A0A2Z6E299</accession>
<dbReference type="InterPro" id="IPR007332">
    <property type="entry name" value="DUF411"/>
</dbReference>
<dbReference type="Proteomes" id="UP000270530">
    <property type="component" value="Chromosome"/>
</dbReference>
<feature type="chain" id="PRO_5016330469" evidence="1">
    <location>
        <begin position="25"/>
        <end position="151"/>
    </location>
</feature>
<evidence type="ECO:0000256" key="1">
    <source>
        <dbReference type="SAM" id="SignalP"/>
    </source>
</evidence>
<keyword evidence="3" id="KW-1185">Reference proteome</keyword>
<proteinExistence type="predicted"/>
<dbReference type="KEGG" id="rbd:ALSL_0523"/>
<dbReference type="EMBL" id="AP018560">
    <property type="protein sequence ID" value="BBD79193.1"/>
    <property type="molecule type" value="Genomic_DNA"/>
</dbReference>
<name>A0A2Z6E299_9GAMM</name>
<dbReference type="RefSeq" id="WP_017464177.1">
    <property type="nucleotide sequence ID" value="NZ_AP018560.1"/>
</dbReference>
<dbReference type="AlphaFoldDB" id="A0A2Z6E299"/>
<sequence length="151" mass="15869">MIRAGVRGALGLALALGLPLVAMAAGTTAVVYRDPSCGCCHAWISYLRDHGFDVSVHENEPMSAVKARLGVPVQLASCHTARIGRYVIEGHVPVEDIQRLLAERPDAWGLAAPGMPMGSPGMEMGPAQSYDVRLVDGDGSSRVFAHHGSPG</sequence>
<dbReference type="OrthoDB" id="14727at2"/>
<reference evidence="3" key="2">
    <citation type="submission" date="2018-06" db="EMBL/GenBank/DDBJ databases">
        <title>Genome sequence of Rhodanobacteraceae bacterium strain Dysh456.</title>
        <authorList>
            <person name="Fukui M."/>
        </authorList>
    </citation>
    <scope>NUCLEOTIDE SEQUENCE [LARGE SCALE GENOMIC DNA]</scope>
    <source>
        <strain evidence="3">Dysh456</strain>
    </source>
</reference>
<reference evidence="3" key="1">
    <citation type="submission" date="2018-04" db="EMBL/GenBank/DDBJ databases">
        <authorList>
            <person name="Watanabe M."/>
            <person name="Kojima H."/>
        </authorList>
    </citation>
    <scope>NUCLEOTIDE SEQUENCE [LARGE SCALE GENOMIC DNA]</scope>
    <source>
        <strain evidence="3">Dysh456</strain>
    </source>
</reference>
<dbReference type="Pfam" id="PF04214">
    <property type="entry name" value="DUF411"/>
    <property type="match status" value="1"/>
</dbReference>